<feature type="transmembrane region" description="Helical" evidence="1">
    <location>
        <begin position="59"/>
        <end position="84"/>
    </location>
</feature>
<keyword evidence="3" id="KW-1185">Reference proteome</keyword>
<keyword evidence="1" id="KW-1133">Transmembrane helix</keyword>
<comment type="caution">
    <text evidence="2">The sequence shown here is derived from an EMBL/GenBank/DDBJ whole genome shotgun (WGS) entry which is preliminary data.</text>
</comment>
<feature type="transmembrane region" description="Helical" evidence="1">
    <location>
        <begin position="12"/>
        <end position="30"/>
    </location>
</feature>
<reference evidence="2 3" key="1">
    <citation type="journal article" date="2017" name="Int. J. Syst. Evol. Microbiol.">
        <title>Bacillus mangrovi sp. nov., isolated from a sediment sample from a mangrove forest.</title>
        <authorList>
            <person name="Gupta V."/>
            <person name="Singh P.K."/>
            <person name="Korpole S."/>
            <person name="Tanuku N.R.S."/>
            <person name="Pinnaka A.K."/>
        </authorList>
    </citation>
    <scope>NUCLEOTIDE SEQUENCE [LARGE SCALE GENOMIC DNA]</scope>
    <source>
        <strain evidence="2 3">KCTC 33872</strain>
    </source>
</reference>
<keyword evidence="1" id="KW-0812">Transmembrane</keyword>
<dbReference type="RefSeq" id="WP_155113156.1">
    <property type="nucleotide sequence ID" value="NZ_WMIB01000016.1"/>
</dbReference>
<gene>
    <name evidence="2" type="ORF">GKZ89_14685</name>
</gene>
<evidence type="ECO:0000313" key="2">
    <source>
        <dbReference type="EMBL" id="MTH54648.1"/>
    </source>
</evidence>
<sequence>MKKMVISFTAGFVLILIGSVIALMGLGVYSDMNNFGSFSWRPLGLTVFRYEAMAEGGHLLHFGLGLLLIALLGGFVNSSLSAVLHKAFSEGTGR</sequence>
<protein>
    <submittedName>
        <fullName evidence="2">Uncharacterized protein</fullName>
    </submittedName>
</protein>
<evidence type="ECO:0000256" key="1">
    <source>
        <dbReference type="SAM" id="Phobius"/>
    </source>
</evidence>
<organism evidence="2 3">
    <name type="scientific">Metabacillus mangrovi</name>
    <dbReference type="NCBI Taxonomy" id="1491830"/>
    <lineage>
        <taxon>Bacteria</taxon>
        <taxon>Bacillati</taxon>
        <taxon>Bacillota</taxon>
        <taxon>Bacilli</taxon>
        <taxon>Bacillales</taxon>
        <taxon>Bacillaceae</taxon>
        <taxon>Metabacillus</taxon>
    </lineage>
</organism>
<name>A0A7X2S6P2_9BACI</name>
<evidence type="ECO:0000313" key="3">
    <source>
        <dbReference type="Proteomes" id="UP000434639"/>
    </source>
</evidence>
<accession>A0A7X2S6P2</accession>
<dbReference type="Proteomes" id="UP000434639">
    <property type="component" value="Unassembled WGS sequence"/>
</dbReference>
<proteinExistence type="predicted"/>
<dbReference type="EMBL" id="WMIB01000016">
    <property type="protein sequence ID" value="MTH54648.1"/>
    <property type="molecule type" value="Genomic_DNA"/>
</dbReference>
<dbReference type="AlphaFoldDB" id="A0A7X2S6P2"/>
<keyword evidence="1" id="KW-0472">Membrane</keyword>